<reference evidence="1" key="1">
    <citation type="submission" date="2021-06" db="EMBL/GenBank/DDBJ databases">
        <title>Parelaphostrongylus tenuis whole genome reference sequence.</title>
        <authorList>
            <person name="Garwood T.J."/>
            <person name="Larsen P.A."/>
            <person name="Fountain-Jones N.M."/>
            <person name="Garbe J.R."/>
            <person name="Macchietto M.G."/>
            <person name="Kania S.A."/>
            <person name="Gerhold R.W."/>
            <person name="Richards J.E."/>
            <person name="Wolf T.M."/>
        </authorList>
    </citation>
    <scope>NUCLEOTIDE SEQUENCE</scope>
    <source>
        <strain evidence="1">MNPRO001-30</strain>
        <tissue evidence="1">Meninges</tissue>
    </source>
</reference>
<comment type="caution">
    <text evidence="1">The sequence shown here is derived from an EMBL/GenBank/DDBJ whole genome shotgun (WGS) entry which is preliminary data.</text>
</comment>
<evidence type="ECO:0000313" key="1">
    <source>
        <dbReference type="EMBL" id="KAJ1345592.1"/>
    </source>
</evidence>
<name>A0AAD5MAX8_PARTN</name>
<organism evidence="1 2">
    <name type="scientific">Parelaphostrongylus tenuis</name>
    <name type="common">Meningeal worm</name>
    <dbReference type="NCBI Taxonomy" id="148309"/>
    <lineage>
        <taxon>Eukaryota</taxon>
        <taxon>Metazoa</taxon>
        <taxon>Ecdysozoa</taxon>
        <taxon>Nematoda</taxon>
        <taxon>Chromadorea</taxon>
        <taxon>Rhabditida</taxon>
        <taxon>Rhabditina</taxon>
        <taxon>Rhabditomorpha</taxon>
        <taxon>Strongyloidea</taxon>
        <taxon>Metastrongylidae</taxon>
        <taxon>Parelaphostrongylus</taxon>
    </lineage>
</organism>
<dbReference type="PANTHER" id="PTHR11388:SF76">
    <property type="entry name" value="SOLUTE CARRIER ORGANIC ANION TRANSPORTER FAMILY MEMBER"/>
    <property type="match status" value="1"/>
</dbReference>
<protein>
    <submittedName>
        <fullName evidence="1">Uncharacterized protein</fullName>
    </submittedName>
</protein>
<dbReference type="GO" id="GO:0015347">
    <property type="term" value="F:sodium-independent organic anion transmembrane transporter activity"/>
    <property type="evidence" value="ECO:0007669"/>
    <property type="project" value="TreeGrafter"/>
</dbReference>
<dbReference type="PANTHER" id="PTHR11388">
    <property type="entry name" value="ORGANIC ANION TRANSPORTER"/>
    <property type="match status" value="1"/>
</dbReference>
<dbReference type="EMBL" id="JAHQIW010000028">
    <property type="protein sequence ID" value="KAJ1345592.1"/>
    <property type="molecule type" value="Genomic_DNA"/>
</dbReference>
<sequence>MGVVPGLLILLRSVPSDTRSQSLGLQGLLVSLFGTLPSPILWGYVIDSACLVWETSCTTDRGNCVIYEAHTLRMRQSTISEKDLFVSILFQLAQIDSK</sequence>
<dbReference type="Pfam" id="PF03137">
    <property type="entry name" value="OATP"/>
    <property type="match status" value="1"/>
</dbReference>
<gene>
    <name evidence="1" type="ORF">KIN20_000162</name>
</gene>
<dbReference type="AlphaFoldDB" id="A0AAD5MAX8"/>
<proteinExistence type="predicted"/>
<accession>A0AAD5MAX8</accession>
<dbReference type="GO" id="GO:0043252">
    <property type="term" value="P:sodium-independent organic anion transport"/>
    <property type="evidence" value="ECO:0007669"/>
    <property type="project" value="TreeGrafter"/>
</dbReference>
<evidence type="ECO:0000313" key="2">
    <source>
        <dbReference type="Proteomes" id="UP001196413"/>
    </source>
</evidence>
<keyword evidence="2" id="KW-1185">Reference proteome</keyword>
<dbReference type="GO" id="GO:0016323">
    <property type="term" value="C:basolateral plasma membrane"/>
    <property type="evidence" value="ECO:0007669"/>
    <property type="project" value="TreeGrafter"/>
</dbReference>
<dbReference type="InterPro" id="IPR004156">
    <property type="entry name" value="OATP"/>
</dbReference>
<dbReference type="Proteomes" id="UP001196413">
    <property type="component" value="Unassembled WGS sequence"/>
</dbReference>